<organism evidence="1 2">
    <name type="scientific">Roseibium salinum</name>
    <dbReference type="NCBI Taxonomy" id="1604349"/>
    <lineage>
        <taxon>Bacteria</taxon>
        <taxon>Pseudomonadati</taxon>
        <taxon>Pseudomonadota</taxon>
        <taxon>Alphaproteobacteria</taxon>
        <taxon>Hyphomicrobiales</taxon>
        <taxon>Stappiaceae</taxon>
        <taxon>Roseibium</taxon>
    </lineage>
</organism>
<dbReference type="Proteomes" id="UP001300261">
    <property type="component" value="Unassembled WGS sequence"/>
</dbReference>
<proteinExistence type="predicted"/>
<protein>
    <submittedName>
        <fullName evidence="1">Uncharacterized protein</fullName>
    </submittedName>
</protein>
<reference evidence="1 2" key="1">
    <citation type="journal article" date="2016" name="Int. J. Syst. Evol. Microbiol.">
        <title>Labrenzia salina sp. nov., isolated from the rhizosphere of the halophyte Arthrocnemum macrostachyum.</title>
        <authorList>
            <person name="Camacho M."/>
            <person name="Redondo-Gomez S."/>
            <person name="Rodriguez-Llorente I."/>
            <person name="Rohde M."/>
            <person name="Sproer C."/>
            <person name="Schumann P."/>
            <person name="Klenk H.P."/>
            <person name="Montero-Calasanz M.D.C."/>
        </authorList>
    </citation>
    <scope>NUCLEOTIDE SEQUENCE [LARGE SCALE GENOMIC DNA]</scope>
    <source>
        <strain evidence="1 2">DSM 29163</strain>
    </source>
</reference>
<sequence>MAEKTLLHSGSARGSARLVRNDGLRDGIGLYGPGKWVELPTGSFMLLR</sequence>
<evidence type="ECO:0000313" key="1">
    <source>
        <dbReference type="EMBL" id="MCX2723146.1"/>
    </source>
</evidence>
<evidence type="ECO:0000313" key="2">
    <source>
        <dbReference type="Proteomes" id="UP001300261"/>
    </source>
</evidence>
<accession>A0ABT3R229</accession>
<gene>
    <name evidence="1" type="ORF">ON753_12290</name>
</gene>
<comment type="caution">
    <text evidence="1">The sequence shown here is derived from an EMBL/GenBank/DDBJ whole genome shotgun (WGS) entry which is preliminary data.</text>
</comment>
<name>A0ABT3R229_9HYPH</name>
<dbReference type="EMBL" id="JAPEVI010000003">
    <property type="protein sequence ID" value="MCX2723146.1"/>
    <property type="molecule type" value="Genomic_DNA"/>
</dbReference>
<keyword evidence="2" id="KW-1185">Reference proteome</keyword>
<dbReference type="RefSeq" id="WP_265962896.1">
    <property type="nucleotide sequence ID" value="NZ_JAPEVI010000003.1"/>
</dbReference>